<gene>
    <name evidence="1" type="ORF">SPELUC_LOCUS7499</name>
</gene>
<name>A0ACA9N100_9GLOM</name>
<evidence type="ECO:0000313" key="2">
    <source>
        <dbReference type="Proteomes" id="UP000789366"/>
    </source>
</evidence>
<evidence type="ECO:0000313" key="1">
    <source>
        <dbReference type="EMBL" id="CAG8610981.1"/>
    </source>
</evidence>
<comment type="caution">
    <text evidence="1">The sequence shown here is derived from an EMBL/GenBank/DDBJ whole genome shotgun (WGS) entry which is preliminary data.</text>
</comment>
<sequence length="335" mass="38778">MNQDAAVMLEYLISKQHENPNWKVNVYFEGADTSLARLFWQSPDQSQLYEQYHDNDYSDYANGFLEDDYQESRILLSLMLKLVESQNIHEIWHIRLFNNSVSCSGQYIVVLDNGIHLCFCMSLIAKGFFCQHFFSVLAVFSLIKFQIQIIPQWWFTSFISMIEQPITVHITNNITDMQEIQNDESGNIFALIEQLRGLNCFNYEIQQYSSKKAEYCRGIGIAKKGVQLAFDTDTMNEFIGLIYSFIKSKSIASNNSLDDFRIVTNPHIILHHGRPKKQLQDSLDNINRPGSQKILESNKVLRESDITNKSTRKCSYCNNTGHYAKTCSLNPNNKR</sequence>
<accession>A0ACA9N100</accession>
<dbReference type="Proteomes" id="UP000789366">
    <property type="component" value="Unassembled WGS sequence"/>
</dbReference>
<dbReference type="EMBL" id="CAJVPW010009966">
    <property type="protein sequence ID" value="CAG8610981.1"/>
    <property type="molecule type" value="Genomic_DNA"/>
</dbReference>
<protein>
    <submittedName>
        <fullName evidence="1">6916_t:CDS:1</fullName>
    </submittedName>
</protein>
<keyword evidence="2" id="KW-1185">Reference proteome</keyword>
<organism evidence="1 2">
    <name type="scientific">Cetraspora pellucida</name>
    <dbReference type="NCBI Taxonomy" id="1433469"/>
    <lineage>
        <taxon>Eukaryota</taxon>
        <taxon>Fungi</taxon>
        <taxon>Fungi incertae sedis</taxon>
        <taxon>Mucoromycota</taxon>
        <taxon>Glomeromycotina</taxon>
        <taxon>Glomeromycetes</taxon>
        <taxon>Diversisporales</taxon>
        <taxon>Gigasporaceae</taxon>
        <taxon>Cetraspora</taxon>
    </lineage>
</organism>
<proteinExistence type="predicted"/>
<reference evidence="1" key="1">
    <citation type="submission" date="2021-06" db="EMBL/GenBank/DDBJ databases">
        <authorList>
            <person name="Kallberg Y."/>
            <person name="Tangrot J."/>
            <person name="Rosling A."/>
        </authorList>
    </citation>
    <scope>NUCLEOTIDE SEQUENCE</scope>
    <source>
        <strain evidence="1">28 12/20/2015</strain>
    </source>
</reference>